<accession>A0A7M3S9X8</accession>
<gene>
    <name evidence="2" type="ORF">bsdcttw_44360</name>
</gene>
<organism evidence="2 3">
    <name type="scientific">Anaerocolumna chitinilytica</name>
    <dbReference type="NCBI Taxonomy" id="1727145"/>
    <lineage>
        <taxon>Bacteria</taxon>
        <taxon>Bacillati</taxon>
        <taxon>Bacillota</taxon>
        <taxon>Clostridia</taxon>
        <taxon>Lachnospirales</taxon>
        <taxon>Lachnospiraceae</taxon>
        <taxon>Anaerocolumna</taxon>
    </lineage>
</organism>
<sequence length="103" mass="11936">MQLEEKVNELEKTLIKIDERSKSNKIRLDEVEAEMKETNSLVTAIKELAVETKYMRTDLNETIQRLTKLEGKDADKWEKFKWLLVTGVVTIILGFIALKIGLK</sequence>
<reference evidence="2 3" key="1">
    <citation type="submission" date="2020-08" db="EMBL/GenBank/DDBJ databases">
        <title>Draft genome sequencing of an Anaerocolumna strain isolated from anoxic soil subjected to BSD treatment.</title>
        <authorList>
            <person name="Uek A."/>
            <person name="Tonouchi A."/>
        </authorList>
    </citation>
    <scope>NUCLEOTIDE SEQUENCE [LARGE SCALE GENOMIC DNA]</scope>
    <source>
        <strain evidence="2 3">CTTW</strain>
    </source>
</reference>
<evidence type="ECO:0000313" key="2">
    <source>
        <dbReference type="EMBL" id="BCK01396.1"/>
    </source>
</evidence>
<keyword evidence="3" id="KW-1185">Reference proteome</keyword>
<dbReference type="Proteomes" id="UP000515703">
    <property type="component" value="Chromosome"/>
</dbReference>
<keyword evidence="1" id="KW-0812">Transmembrane</keyword>
<keyword evidence="1" id="KW-1133">Transmembrane helix</keyword>
<evidence type="ECO:0000256" key="1">
    <source>
        <dbReference type="SAM" id="Phobius"/>
    </source>
</evidence>
<keyword evidence="1" id="KW-0472">Membrane</keyword>
<evidence type="ECO:0000313" key="3">
    <source>
        <dbReference type="Proteomes" id="UP000515703"/>
    </source>
</evidence>
<dbReference type="AlphaFoldDB" id="A0A7M3S9X8"/>
<dbReference type="KEGG" id="acht:bsdcttw_44360"/>
<feature type="transmembrane region" description="Helical" evidence="1">
    <location>
        <begin position="82"/>
        <end position="102"/>
    </location>
</feature>
<name>A0A7M3S9X8_9FIRM</name>
<evidence type="ECO:0008006" key="4">
    <source>
        <dbReference type="Google" id="ProtNLM"/>
    </source>
</evidence>
<dbReference type="EMBL" id="AP023368">
    <property type="protein sequence ID" value="BCK01396.1"/>
    <property type="molecule type" value="Genomic_DNA"/>
</dbReference>
<protein>
    <recommendedName>
        <fullName evidence="4">Hemolysin XhlA</fullName>
    </recommendedName>
</protein>
<dbReference type="RefSeq" id="WP_185256963.1">
    <property type="nucleotide sequence ID" value="NZ_AP023368.1"/>
</dbReference>
<reference evidence="2 3" key="2">
    <citation type="submission" date="2020-08" db="EMBL/GenBank/DDBJ databases">
        <authorList>
            <person name="Ueki A."/>
            <person name="Tonouchi A."/>
        </authorList>
    </citation>
    <scope>NUCLEOTIDE SEQUENCE [LARGE SCALE GENOMIC DNA]</scope>
    <source>
        <strain evidence="2 3">CTTW</strain>
    </source>
</reference>
<proteinExistence type="predicted"/>